<dbReference type="PROSITE" id="PS50297">
    <property type="entry name" value="ANK_REP_REGION"/>
    <property type="match status" value="2"/>
</dbReference>
<proteinExistence type="predicted"/>
<feature type="non-terminal residue" evidence="4">
    <location>
        <position position="1"/>
    </location>
</feature>
<dbReference type="EMBL" id="KB199650">
    <property type="protein sequence ID" value="ESP05536.1"/>
    <property type="molecule type" value="Genomic_DNA"/>
</dbReference>
<dbReference type="SMART" id="SM00248">
    <property type="entry name" value="ANK"/>
    <property type="match status" value="2"/>
</dbReference>
<dbReference type="RefSeq" id="XP_009044081.1">
    <property type="nucleotide sequence ID" value="XM_009045833.1"/>
</dbReference>
<dbReference type="InterPro" id="IPR036770">
    <property type="entry name" value="Ankyrin_rpt-contain_sf"/>
</dbReference>
<protein>
    <submittedName>
        <fullName evidence="4">Uncharacterized protein</fullName>
    </submittedName>
</protein>
<sequence>TPLHHVSRLGHVDCADLLIEHGAQVNSSDFRQKTPLHHAADNNQTDIANTLIRHGADVKVQDEDGLNP</sequence>
<dbReference type="OrthoDB" id="10071127at2759"/>
<gene>
    <name evidence="4" type="ORF">LOTGIDRAFT_80390</name>
</gene>
<accession>V4BCS8</accession>
<evidence type="ECO:0000256" key="1">
    <source>
        <dbReference type="ARBA" id="ARBA00022737"/>
    </source>
</evidence>
<keyword evidence="2 3" id="KW-0040">ANK repeat</keyword>
<evidence type="ECO:0000256" key="2">
    <source>
        <dbReference type="ARBA" id="ARBA00023043"/>
    </source>
</evidence>
<name>V4BCS8_LOTGI</name>
<dbReference type="Gene3D" id="1.25.40.20">
    <property type="entry name" value="Ankyrin repeat-containing domain"/>
    <property type="match status" value="1"/>
</dbReference>
<feature type="non-terminal residue" evidence="4">
    <location>
        <position position="68"/>
    </location>
</feature>
<reference evidence="4 5" key="1">
    <citation type="journal article" date="2013" name="Nature">
        <title>Insights into bilaterian evolution from three spiralian genomes.</title>
        <authorList>
            <person name="Simakov O."/>
            <person name="Marletaz F."/>
            <person name="Cho S.J."/>
            <person name="Edsinger-Gonzales E."/>
            <person name="Havlak P."/>
            <person name="Hellsten U."/>
            <person name="Kuo D.H."/>
            <person name="Larsson T."/>
            <person name="Lv J."/>
            <person name="Arendt D."/>
            <person name="Savage R."/>
            <person name="Osoegawa K."/>
            <person name="de Jong P."/>
            <person name="Grimwood J."/>
            <person name="Chapman J.A."/>
            <person name="Shapiro H."/>
            <person name="Aerts A."/>
            <person name="Otillar R.P."/>
            <person name="Terry A.Y."/>
            <person name="Boore J.L."/>
            <person name="Grigoriev I.V."/>
            <person name="Lindberg D.R."/>
            <person name="Seaver E.C."/>
            <person name="Weisblat D.A."/>
            <person name="Putnam N.H."/>
            <person name="Rokhsar D.S."/>
        </authorList>
    </citation>
    <scope>NUCLEOTIDE SEQUENCE [LARGE SCALE GENOMIC DNA]</scope>
</reference>
<dbReference type="Proteomes" id="UP000030746">
    <property type="component" value="Unassembled WGS sequence"/>
</dbReference>
<dbReference type="GeneID" id="20252456"/>
<evidence type="ECO:0000256" key="3">
    <source>
        <dbReference type="PROSITE-ProRule" id="PRU00023"/>
    </source>
</evidence>
<dbReference type="PANTHER" id="PTHR24171">
    <property type="entry name" value="ANKYRIN REPEAT DOMAIN-CONTAINING PROTEIN 39-RELATED"/>
    <property type="match status" value="1"/>
</dbReference>
<dbReference type="OMA" id="MNRTPLM"/>
<dbReference type="HOGENOM" id="CLU_000134_45_9_1"/>
<dbReference type="STRING" id="225164.V4BCS8"/>
<dbReference type="AlphaFoldDB" id="V4BCS8"/>
<feature type="repeat" description="ANK" evidence="3">
    <location>
        <begin position="1"/>
        <end position="30"/>
    </location>
</feature>
<feature type="repeat" description="ANK" evidence="3">
    <location>
        <begin position="31"/>
        <end position="63"/>
    </location>
</feature>
<dbReference type="KEGG" id="lgi:LOTGIDRAFT_80390"/>
<evidence type="ECO:0000313" key="5">
    <source>
        <dbReference type="Proteomes" id="UP000030746"/>
    </source>
</evidence>
<dbReference type="InterPro" id="IPR002110">
    <property type="entry name" value="Ankyrin_rpt"/>
</dbReference>
<dbReference type="PROSITE" id="PS50088">
    <property type="entry name" value="ANK_REPEAT"/>
    <property type="match status" value="2"/>
</dbReference>
<evidence type="ECO:0000313" key="4">
    <source>
        <dbReference type="EMBL" id="ESP05536.1"/>
    </source>
</evidence>
<keyword evidence="1" id="KW-0677">Repeat</keyword>
<keyword evidence="5" id="KW-1185">Reference proteome</keyword>
<dbReference type="PANTHER" id="PTHR24171:SF9">
    <property type="entry name" value="ANKYRIN REPEAT DOMAIN-CONTAINING PROTEIN 39"/>
    <property type="match status" value="1"/>
</dbReference>
<dbReference type="SUPFAM" id="SSF48403">
    <property type="entry name" value="Ankyrin repeat"/>
    <property type="match status" value="1"/>
</dbReference>
<dbReference type="Pfam" id="PF12796">
    <property type="entry name" value="Ank_2"/>
    <property type="match status" value="1"/>
</dbReference>
<dbReference type="CTD" id="20252456"/>
<organism evidence="4 5">
    <name type="scientific">Lottia gigantea</name>
    <name type="common">Giant owl limpet</name>
    <dbReference type="NCBI Taxonomy" id="225164"/>
    <lineage>
        <taxon>Eukaryota</taxon>
        <taxon>Metazoa</taxon>
        <taxon>Spiralia</taxon>
        <taxon>Lophotrochozoa</taxon>
        <taxon>Mollusca</taxon>
        <taxon>Gastropoda</taxon>
        <taxon>Patellogastropoda</taxon>
        <taxon>Lottioidea</taxon>
        <taxon>Lottiidae</taxon>
        <taxon>Lottia</taxon>
    </lineage>
</organism>